<evidence type="ECO:0000313" key="2">
    <source>
        <dbReference type="Proteomes" id="UP000569951"/>
    </source>
</evidence>
<gene>
    <name evidence="1" type="ORF">HNR42_000274</name>
</gene>
<dbReference type="AlphaFoldDB" id="A0A841HY68"/>
<evidence type="ECO:0000313" key="1">
    <source>
        <dbReference type="EMBL" id="MBB6096862.1"/>
    </source>
</evidence>
<reference evidence="1 2" key="1">
    <citation type="submission" date="2020-08" db="EMBL/GenBank/DDBJ databases">
        <title>Genomic Encyclopedia of Type Strains, Phase IV (KMG-IV): sequencing the most valuable type-strain genomes for metagenomic binning, comparative biology and taxonomic classification.</title>
        <authorList>
            <person name="Goeker M."/>
        </authorList>
    </citation>
    <scope>NUCLEOTIDE SEQUENCE [LARGE SCALE GENOMIC DNA]</scope>
    <source>
        <strain evidence="1 2">DSM 21458</strain>
    </source>
</reference>
<comment type="caution">
    <text evidence="1">The sequence shown here is derived from an EMBL/GenBank/DDBJ whole genome shotgun (WGS) entry which is preliminary data.</text>
</comment>
<name>A0A841HY68_9DEIO</name>
<proteinExistence type="predicted"/>
<organism evidence="1 2">
    <name type="scientific">Deinobacterium chartae</name>
    <dbReference type="NCBI Taxonomy" id="521158"/>
    <lineage>
        <taxon>Bacteria</taxon>
        <taxon>Thermotogati</taxon>
        <taxon>Deinococcota</taxon>
        <taxon>Deinococci</taxon>
        <taxon>Deinococcales</taxon>
        <taxon>Deinococcaceae</taxon>
        <taxon>Deinobacterium</taxon>
    </lineage>
</organism>
<dbReference type="EMBL" id="JACHHG010000001">
    <property type="protein sequence ID" value="MBB6096862.1"/>
    <property type="molecule type" value="Genomic_DNA"/>
</dbReference>
<dbReference type="Proteomes" id="UP000569951">
    <property type="component" value="Unassembled WGS sequence"/>
</dbReference>
<protein>
    <submittedName>
        <fullName evidence="1">Uncharacterized protein</fullName>
    </submittedName>
</protein>
<keyword evidence="2" id="KW-1185">Reference proteome</keyword>
<accession>A0A841HY68</accession>
<dbReference type="RefSeq" id="WP_183983713.1">
    <property type="nucleotide sequence ID" value="NZ_JACHHG010000001.1"/>
</dbReference>
<sequence>MTYDHGRHDRRAEVQVWVLKVWWDSPDERWRATIRLPSGDQRYFGRIEALLAFLEEQLSGPPEAP</sequence>